<dbReference type="Pfam" id="PF05699">
    <property type="entry name" value="Dimer_Tnp_hAT"/>
    <property type="match status" value="1"/>
</dbReference>
<dbReference type="InParanoid" id="A0A3Q7G7H1"/>
<feature type="domain" description="HAT C-terminal dimerisation" evidence="1">
    <location>
        <begin position="20"/>
        <end position="64"/>
    </location>
</feature>
<dbReference type="InterPro" id="IPR012337">
    <property type="entry name" value="RNaseH-like_sf"/>
</dbReference>
<name>A0A3Q7G7H1_SOLLC</name>
<accession>A0A3Q7G7H1</accession>
<reference evidence="2" key="2">
    <citation type="submission" date="2019-01" db="UniProtKB">
        <authorList>
            <consortium name="EnsemblPlants"/>
        </authorList>
    </citation>
    <scope>IDENTIFICATION</scope>
    <source>
        <strain evidence="2">cv. Heinz 1706</strain>
    </source>
</reference>
<dbReference type="EnsemblPlants" id="Solyc03g058953.1.1">
    <property type="protein sequence ID" value="Solyc03g058953.1.1"/>
    <property type="gene ID" value="Solyc03g058953.1"/>
</dbReference>
<protein>
    <recommendedName>
        <fullName evidence="1">HAT C-terminal dimerisation domain-containing protein</fullName>
    </recommendedName>
</protein>
<proteinExistence type="predicted"/>
<dbReference type="AlphaFoldDB" id="A0A3Q7G7H1"/>
<dbReference type="SUPFAM" id="SSF53098">
    <property type="entry name" value="Ribonuclease H-like"/>
    <property type="match status" value="1"/>
</dbReference>
<dbReference type="InterPro" id="IPR008906">
    <property type="entry name" value="HATC_C_dom"/>
</dbReference>
<reference evidence="2" key="1">
    <citation type="journal article" date="2012" name="Nature">
        <title>The tomato genome sequence provides insights into fleshy fruit evolution.</title>
        <authorList>
            <consortium name="Tomato Genome Consortium"/>
        </authorList>
    </citation>
    <scope>NUCLEOTIDE SEQUENCE [LARGE SCALE GENOMIC DNA]</scope>
    <source>
        <strain evidence="2">cv. Heinz 1706</strain>
    </source>
</reference>
<dbReference type="GO" id="GO:0046983">
    <property type="term" value="F:protein dimerization activity"/>
    <property type="evidence" value="ECO:0007669"/>
    <property type="project" value="InterPro"/>
</dbReference>
<sequence length="76" mass="8527">MVPNPWSRIYSRVRSLVSHQESNLGSRWRNRRSDVFPTLSKMVRDVIAIQASSVALEAAFSAARSQCHVSVLGDLK</sequence>
<organism evidence="2">
    <name type="scientific">Solanum lycopersicum</name>
    <name type="common">Tomato</name>
    <name type="synonym">Lycopersicon esculentum</name>
    <dbReference type="NCBI Taxonomy" id="4081"/>
    <lineage>
        <taxon>Eukaryota</taxon>
        <taxon>Viridiplantae</taxon>
        <taxon>Streptophyta</taxon>
        <taxon>Embryophyta</taxon>
        <taxon>Tracheophyta</taxon>
        <taxon>Spermatophyta</taxon>
        <taxon>Magnoliopsida</taxon>
        <taxon>eudicotyledons</taxon>
        <taxon>Gunneridae</taxon>
        <taxon>Pentapetalae</taxon>
        <taxon>asterids</taxon>
        <taxon>lamiids</taxon>
        <taxon>Solanales</taxon>
        <taxon>Solanaceae</taxon>
        <taxon>Solanoideae</taxon>
        <taxon>Solaneae</taxon>
        <taxon>Solanum</taxon>
        <taxon>Solanum subgen. Lycopersicon</taxon>
    </lineage>
</organism>
<evidence type="ECO:0000313" key="2">
    <source>
        <dbReference type="EnsemblPlants" id="Solyc03g058953.1.1"/>
    </source>
</evidence>
<evidence type="ECO:0000259" key="1">
    <source>
        <dbReference type="Pfam" id="PF05699"/>
    </source>
</evidence>
<dbReference type="Gramene" id="Solyc03g058953.1.1">
    <property type="protein sequence ID" value="Solyc03g058953.1.1"/>
    <property type="gene ID" value="Solyc03g058953.1"/>
</dbReference>
<evidence type="ECO:0000313" key="3">
    <source>
        <dbReference type="Proteomes" id="UP000004994"/>
    </source>
</evidence>
<keyword evidence="3" id="KW-1185">Reference proteome</keyword>
<dbReference type="Proteomes" id="UP000004994">
    <property type="component" value="Chromosome 3"/>
</dbReference>